<dbReference type="PATRIC" id="fig|1433289.7.peg.752"/>
<evidence type="ECO:0008006" key="3">
    <source>
        <dbReference type="Google" id="ProtNLM"/>
    </source>
</evidence>
<dbReference type="RefSeq" id="WP_084828640.1">
    <property type="nucleotide sequence ID" value="NZ_CM002372.1"/>
</dbReference>
<dbReference type="EMBL" id="AZJT01000023">
    <property type="protein sequence ID" value="ETW90651.1"/>
    <property type="molecule type" value="Genomic_DNA"/>
</dbReference>
<evidence type="ECO:0000313" key="2">
    <source>
        <dbReference type="Proteomes" id="UP000024559"/>
    </source>
</evidence>
<gene>
    <name evidence="1" type="ORF">X841_03730</name>
</gene>
<proteinExistence type="predicted"/>
<accession>A0A0E2Q4X6</accession>
<dbReference type="HOGENOM" id="CLU_2318777_0_0_9"/>
<organism evidence="1 2">
    <name type="scientific">Streptococcus thermophilus M17PTZA496</name>
    <dbReference type="NCBI Taxonomy" id="1433289"/>
    <lineage>
        <taxon>Bacteria</taxon>
        <taxon>Bacillati</taxon>
        <taxon>Bacillota</taxon>
        <taxon>Bacilli</taxon>
        <taxon>Lactobacillales</taxon>
        <taxon>Streptococcaceae</taxon>
        <taxon>Streptococcus</taxon>
    </lineage>
</organism>
<evidence type="ECO:0000313" key="1">
    <source>
        <dbReference type="EMBL" id="ETW90651.1"/>
    </source>
</evidence>
<comment type="caution">
    <text evidence="1">The sequence shown here is derived from an EMBL/GenBank/DDBJ whole genome shotgun (WGS) entry which is preliminary data.</text>
</comment>
<dbReference type="AlphaFoldDB" id="A0A0E2Q4X6"/>
<protein>
    <recommendedName>
        <fullName evidence="3">Phage head-tail adapter protein</fullName>
    </recommendedName>
</protein>
<name>A0A0E2Q4X6_STRTR</name>
<dbReference type="Proteomes" id="UP000024559">
    <property type="component" value="Chromosome"/>
</dbReference>
<sequence length="104" mass="11470">MRYADTVVLKYIDKTTKHYDPDLGRMVGGKEVAKTTACNVTGASLELQAKLGDLLNANSIVVRFRSPIKDGVDTIEYNGSKYKPVTVRSYLTGLNVIYANKVVK</sequence>
<reference evidence="2" key="1">
    <citation type="submission" date="2013-12" db="EMBL/GenBank/DDBJ databases">
        <title>Genome sequences of Streptococcus thermophilus strains MTH17CL396 and M17PTZA496 isolated from Fontina cheese in Valle d'Aosta region (Italy).</title>
        <authorList>
            <person name="Treu L."/>
            <person name="Giacomini A."/>
            <person name="Corich V."/>
            <person name="Vendramin V."/>
            <person name="Bovo B."/>
        </authorList>
    </citation>
    <scope>NUCLEOTIDE SEQUENCE [LARGE SCALE GENOMIC DNA]</scope>
    <source>
        <strain evidence="2">M17PTZA496</strain>
    </source>
</reference>